<name>C9L9U9_BLAHA</name>
<proteinExistence type="predicted"/>
<evidence type="ECO:0000313" key="1">
    <source>
        <dbReference type="EMBL" id="EEX21086.1"/>
    </source>
</evidence>
<evidence type="ECO:0000313" key="2">
    <source>
        <dbReference type="Proteomes" id="UP000003755"/>
    </source>
</evidence>
<dbReference type="HOGENOM" id="CLU_469034_0_0_9"/>
<dbReference type="EMBL" id="ABYU02000029">
    <property type="protein sequence ID" value="EEX21086.1"/>
    <property type="molecule type" value="Genomic_DNA"/>
</dbReference>
<dbReference type="KEGG" id="bhan:CGC63_11940"/>
<dbReference type="AlphaFoldDB" id="C9L9U9"/>
<accession>C9L9U9</accession>
<dbReference type="STRING" id="537007.BLAHAN_06189"/>
<dbReference type="RefSeq" id="WP_003022447.1">
    <property type="nucleotide sequence ID" value="NZ_CP022413.2"/>
</dbReference>
<organism evidence="1 2">
    <name type="scientific">Blautia hansenii DSM 20583</name>
    <dbReference type="NCBI Taxonomy" id="537007"/>
    <lineage>
        <taxon>Bacteria</taxon>
        <taxon>Bacillati</taxon>
        <taxon>Bacillota</taxon>
        <taxon>Clostridia</taxon>
        <taxon>Lachnospirales</taxon>
        <taxon>Lachnospiraceae</taxon>
        <taxon>Blautia</taxon>
    </lineage>
</organism>
<dbReference type="eggNOG" id="ENOG5033681">
    <property type="taxonomic scope" value="Bacteria"/>
</dbReference>
<reference evidence="1" key="1">
    <citation type="submission" date="2009-09" db="EMBL/GenBank/DDBJ databases">
        <authorList>
            <person name="Weinstock G."/>
            <person name="Sodergren E."/>
            <person name="Clifton S."/>
            <person name="Fulton L."/>
            <person name="Fulton B."/>
            <person name="Courtney L."/>
            <person name="Fronick C."/>
            <person name="Harrison M."/>
            <person name="Strong C."/>
            <person name="Farmer C."/>
            <person name="Delahaunty K."/>
            <person name="Markovic C."/>
            <person name="Hall O."/>
            <person name="Minx P."/>
            <person name="Tomlinson C."/>
            <person name="Mitreva M."/>
            <person name="Nelson J."/>
            <person name="Hou S."/>
            <person name="Wollam A."/>
            <person name="Pepin K.H."/>
            <person name="Johnson M."/>
            <person name="Bhonagiri V."/>
            <person name="Nash W.E."/>
            <person name="Warren W."/>
            <person name="Chinwalla A."/>
            <person name="Mardis E.R."/>
            <person name="Wilson R.K."/>
        </authorList>
    </citation>
    <scope>NUCLEOTIDE SEQUENCE [LARGE SCALE GENOMIC DNA]</scope>
    <source>
        <strain evidence="1">DSM 20583</strain>
    </source>
</reference>
<gene>
    <name evidence="1" type="ORF">BLAHAN_06189</name>
</gene>
<sequence length="581" mass="66593">MNANFMKESKTIDYVVSLGLEAVKDKVKTEWEAKQVRDRLKNYISRQQKINWSCTREEEIDFGGLTHYIQTDLLDDVQERLFGNREERGMARTSIISKATCYAQAHTSLSRQRAIWMTETAIDILHEFYKSRINRELKFIAAQIEDAVGEIATEQTKEIVQTVQASEERVIKELKNAAKNIGNMSIEKNMQLMRQGDIGQVEDTVSNFFAAIGSTHILFPNYRYEYKGEKGQLYSKPLTKEALEKYPPRISCTGTIQMNGKYLQKFDVNTIDYANRHQLPITLNVITAKKLLGNIDDPIQHEAEKLIGESFIIQPKPFPPAFPCSISLDGNVMFDYILFRTEEILDDGTIIISNREQENCPFRIGMSVNMKLGKTTYSVDTVEPTNEELLQYLRFLTRADRGETISIKVLLLGEELATGKLGNVKYRSGFDKIETEMDFLEKIVAIEHYYNDTISIPEEIMLDDFQAISYLYSLINGEECTGSWSKLDFSMALTEELKQRISESDDTKFALSYVGSINVSFYGKSYELSVIRTFDSVVYQDIERLKKKAEILDVGDTIKLVFLPGSKENGTWRDRINTDEI</sequence>
<keyword evidence="2" id="KW-1185">Reference proteome</keyword>
<comment type="caution">
    <text evidence="1">The sequence shown here is derived from an EMBL/GenBank/DDBJ whole genome shotgun (WGS) entry which is preliminary data.</text>
</comment>
<protein>
    <submittedName>
        <fullName evidence="1">Uncharacterized protein</fullName>
    </submittedName>
</protein>
<dbReference type="Proteomes" id="UP000003755">
    <property type="component" value="Unassembled WGS sequence"/>
</dbReference>